<comment type="pathway">
    <text evidence="2">Protein modification; protein glycosylation.</text>
</comment>
<reference evidence="13 14" key="1">
    <citation type="journal article" date="2018" name="Front. Plant Sci.">
        <title>Red Clover (Trifolium pratense) and Zigzag Clover (T. medium) - A Picture of Genomic Similarities and Differences.</title>
        <authorList>
            <person name="Dluhosova J."/>
            <person name="Istvanek J."/>
            <person name="Nedelnik J."/>
            <person name="Repkova J."/>
        </authorList>
    </citation>
    <scope>NUCLEOTIDE SEQUENCE [LARGE SCALE GENOMIC DNA]</scope>
    <source>
        <strain evidence="14">cv. 10/8</strain>
        <tissue evidence="13">Leaf</tissue>
    </source>
</reference>
<comment type="caution">
    <text evidence="13">The sequence shown here is derived from an EMBL/GenBank/DDBJ whole genome shotgun (WGS) entry which is preliminary data.</text>
</comment>
<evidence type="ECO:0000256" key="10">
    <source>
        <dbReference type="ARBA" id="ARBA00044721"/>
    </source>
</evidence>
<dbReference type="GO" id="GO:0005789">
    <property type="term" value="C:endoplasmic reticulum membrane"/>
    <property type="evidence" value="ECO:0007669"/>
    <property type="project" value="UniProtKB-SubCell"/>
</dbReference>
<evidence type="ECO:0000256" key="9">
    <source>
        <dbReference type="ARBA" id="ARBA00023136"/>
    </source>
</evidence>
<evidence type="ECO:0000313" key="14">
    <source>
        <dbReference type="Proteomes" id="UP000265520"/>
    </source>
</evidence>
<evidence type="ECO:0000256" key="4">
    <source>
        <dbReference type="ARBA" id="ARBA00022676"/>
    </source>
</evidence>
<keyword evidence="4 12" id="KW-0328">Glycosyltransferase</keyword>
<evidence type="ECO:0000256" key="11">
    <source>
        <dbReference type="ARBA" id="ARBA00048899"/>
    </source>
</evidence>
<evidence type="ECO:0000256" key="1">
    <source>
        <dbReference type="ARBA" id="ARBA00004477"/>
    </source>
</evidence>
<dbReference type="InterPro" id="IPR005599">
    <property type="entry name" value="GPI_mannosylTrfase"/>
</dbReference>
<comment type="function">
    <text evidence="10">Mannosyltransferase that operates in the biosynthetic pathway of dolichol-linked oligosaccharides, the glycan precursors employed in protein asparagine (N)-glycosylation. The assembly of dolichol-linked oligosaccharides begins on the cytosolic side of the endoplasmic reticulum membrane and finishes in its lumen. The sequential addition of sugars to dolichol pyrophosphate produces dolichol-linked oligosaccharides containing fourteen sugars, including two GlcNAcs, nine mannoses and three glucoses. Once assembled, the oligosaccharide is transferred from the lipid to nascent proteins by oligosaccharyltransferases. In the lumen of the endoplasmic reticulum, adds the eighth mannose residue in an alpha-1,6 linkage onto Man(7)GlcNAc(2)-PP-dolichol to produce Man(8)GlcNAc(2)-PP-dolichol.</text>
</comment>
<dbReference type="PANTHER" id="PTHR22760:SF1">
    <property type="entry name" value="DOL-P-MAN:MAN(7)GLCNAC(2)-PP-DOL ALPHA-1,6-MANNOSYLTRANSFERASE"/>
    <property type="match status" value="1"/>
</dbReference>
<evidence type="ECO:0000256" key="2">
    <source>
        <dbReference type="ARBA" id="ARBA00004922"/>
    </source>
</evidence>
<dbReference type="Proteomes" id="UP000265520">
    <property type="component" value="Unassembled WGS sequence"/>
</dbReference>
<keyword evidence="5 13" id="KW-0808">Transferase</keyword>
<evidence type="ECO:0000313" key="13">
    <source>
        <dbReference type="EMBL" id="MCI04471.1"/>
    </source>
</evidence>
<dbReference type="EC" id="2.4.1.-" evidence="12"/>
<keyword evidence="14" id="KW-1185">Reference proteome</keyword>
<accession>A0A392NXE1</accession>
<feature type="non-terminal residue" evidence="13">
    <location>
        <position position="1"/>
    </location>
</feature>
<organism evidence="13 14">
    <name type="scientific">Trifolium medium</name>
    <dbReference type="NCBI Taxonomy" id="97028"/>
    <lineage>
        <taxon>Eukaryota</taxon>
        <taxon>Viridiplantae</taxon>
        <taxon>Streptophyta</taxon>
        <taxon>Embryophyta</taxon>
        <taxon>Tracheophyta</taxon>
        <taxon>Spermatophyta</taxon>
        <taxon>Magnoliopsida</taxon>
        <taxon>eudicotyledons</taxon>
        <taxon>Gunneridae</taxon>
        <taxon>Pentapetalae</taxon>
        <taxon>rosids</taxon>
        <taxon>fabids</taxon>
        <taxon>Fabales</taxon>
        <taxon>Fabaceae</taxon>
        <taxon>Papilionoideae</taxon>
        <taxon>50 kb inversion clade</taxon>
        <taxon>NPAAA clade</taxon>
        <taxon>Hologalegina</taxon>
        <taxon>IRL clade</taxon>
        <taxon>Trifolieae</taxon>
        <taxon>Trifolium</taxon>
    </lineage>
</organism>
<proteinExistence type="inferred from homology"/>
<dbReference type="AlphaFoldDB" id="A0A392NXE1"/>
<evidence type="ECO:0000256" key="6">
    <source>
        <dbReference type="ARBA" id="ARBA00022692"/>
    </source>
</evidence>
<protein>
    <recommendedName>
        <fullName evidence="12">Mannosyltransferase</fullName>
        <ecNumber evidence="12">2.4.1.-</ecNumber>
    </recommendedName>
</protein>
<dbReference type="EMBL" id="LXQA010055510">
    <property type="protein sequence ID" value="MCI04471.1"/>
    <property type="molecule type" value="Genomic_DNA"/>
</dbReference>
<keyword evidence="9" id="KW-0472">Membrane</keyword>
<evidence type="ECO:0000256" key="3">
    <source>
        <dbReference type="ARBA" id="ARBA00007063"/>
    </source>
</evidence>
<comment type="catalytic activity">
    <reaction evidence="11">
        <text>an alpha-D-Man-(1-&gt;2)-alpha-D-Man-(1-&gt;2)-alpha-D-Man-(1-&gt;3)-[alpha-D-Man-(1-&gt;2)-alpha-D-Man-(1-&gt;3)-alpha-D-Man-(1-&gt;6)]-beta-D-Man-(1-&gt;4)-beta-D-GlcNAc-(1-&gt;4)-alpha-D-GlcNAc-diphospho-di-trans,poly-cis-dolichol + a di-trans,poly-cis-dolichyl beta-D-mannosyl phosphate = an alpha-D-Man-(1-&gt;2)-alpha-D-Man-(1-&gt;2)-alpha-D-Man-(1-&gt;3)-[alpha-D-Man-(1-&gt;2)-alpha-D-Man-(1-&gt;3)-[alpha-D-Man-(1-&gt;6)]-alpha-D-Man-(1-&gt;6)]-beta-D-Man-(1-&gt;4)-beta-D-GlcNAc-(1-&gt;4)-alpha-D-GlcNAc-diphospho-di-trans,poly-cis-dolichol + a di-trans,poly-cis-dolichyl phosphate + H(+)</text>
        <dbReference type="Rhea" id="RHEA:29535"/>
        <dbReference type="Rhea" id="RHEA-COMP:19498"/>
        <dbReference type="Rhea" id="RHEA-COMP:19501"/>
        <dbReference type="Rhea" id="RHEA-COMP:19518"/>
        <dbReference type="Rhea" id="RHEA-COMP:19519"/>
        <dbReference type="ChEBI" id="CHEBI:15378"/>
        <dbReference type="ChEBI" id="CHEBI:57683"/>
        <dbReference type="ChEBI" id="CHEBI:58211"/>
        <dbReference type="ChEBI" id="CHEBI:132517"/>
        <dbReference type="ChEBI" id="CHEBI:132519"/>
        <dbReference type="EC" id="2.4.1.260"/>
    </reaction>
    <physiologicalReaction direction="left-to-right" evidence="11">
        <dbReference type="Rhea" id="RHEA:29536"/>
    </physiologicalReaction>
</comment>
<keyword evidence="6" id="KW-0812">Transmembrane</keyword>
<evidence type="ECO:0000256" key="12">
    <source>
        <dbReference type="RuleBase" id="RU363075"/>
    </source>
</evidence>
<dbReference type="PANTHER" id="PTHR22760">
    <property type="entry name" value="GLYCOSYLTRANSFERASE"/>
    <property type="match status" value="1"/>
</dbReference>
<keyword evidence="7 12" id="KW-0256">Endoplasmic reticulum</keyword>
<dbReference type="GO" id="GO:0006487">
    <property type="term" value="P:protein N-linked glycosylation"/>
    <property type="evidence" value="ECO:0007669"/>
    <property type="project" value="TreeGrafter"/>
</dbReference>
<evidence type="ECO:0000256" key="5">
    <source>
        <dbReference type="ARBA" id="ARBA00022679"/>
    </source>
</evidence>
<name>A0A392NXE1_9FABA</name>
<sequence>FGFLVDRRVRSFAFPALAFILLYSKLPHKELRFILSSVPIFNLSASIACNRM</sequence>
<dbReference type="GO" id="GO:0052917">
    <property type="term" value="F:dol-P-Man:Man(7)GlcNAc(2)-PP-Dol alpha-1,6-mannosyltransferase activity"/>
    <property type="evidence" value="ECO:0007669"/>
    <property type="project" value="UniProtKB-EC"/>
</dbReference>
<comment type="similarity">
    <text evidence="3 12">Belongs to the glycosyltransferase 22 family.</text>
</comment>
<dbReference type="Pfam" id="PF03901">
    <property type="entry name" value="Glyco_transf_22"/>
    <property type="match status" value="1"/>
</dbReference>
<comment type="subcellular location">
    <subcellularLocation>
        <location evidence="1 12">Endoplasmic reticulum membrane</location>
        <topology evidence="1 12">Multi-pass membrane protein</topology>
    </subcellularLocation>
</comment>
<evidence type="ECO:0000256" key="7">
    <source>
        <dbReference type="ARBA" id="ARBA00022824"/>
    </source>
</evidence>
<keyword evidence="8" id="KW-1133">Transmembrane helix</keyword>
<evidence type="ECO:0000256" key="8">
    <source>
        <dbReference type="ARBA" id="ARBA00022989"/>
    </source>
</evidence>